<dbReference type="HOGENOM" id="CLU_2436712_0_0_6"/>
<sequence>MSAATADSSDQPSIENHNLAEPIAVGASSDPLTERVERLIQTCRTLDLRRREYQETTERLTDENIQLRRVLSHTQQQIQQLVEQIRQMEE</sequence>
<evidence type="ECO:0000313" key="4">
    <source>
        <dbReference type="Proteomes" id="UP000009102"/>
    </source>
</evidence>
<proteinExistence type="predicted"/>
<name>D0KZ66_HALNC</name>
<dbReference type="KEGG" id="hna:Hneap_0896"/>
<dbReference type="AlphaFoldDB" id="D0KZ66"/>
<evidence type="ECO:0000313" key="3">
    <source>
        <dbReference type="EMBL" id="ACX95739.1"/>
    </source>
</evidence>
<organism evidence="3 4">
    <name type="scientific">Halothiobacillus neapolitanus (strain ATCC 23641 / DSM 15147 / CIP 104769 / NCIMB 8539 / c2)</name>
    <name type="common">Thiobacillus neapolitanus</name>
    <dbReference type="NCBI Taxonomy" id="555778"/>
    <lineage>
        <taxon>Bacteria</taxon>
        <taxon>Pseudomonadati</taxon>
        <taxon>Pseudomonadota</taxon>
        <taxon>Gammaproteobacteria</taxon>
        <taxon>Chromatiales</taxon>
        <taxon>Halothiobacillaceae</taxon>
        <taxon>Halothiobacillus</taxon>
    </lineage>
</organism>
<accession>D0KZ66</accession>
<keyword evidence="4" id="KW-1185">Reference proteome</keyword>
<evidence type="ECO:0000256" key="1">
    <source>
        <dbReference type="SAM" id="Coils"/>
    </source>
</evidence>
<feature type="region of interest" description="Disordered" evidence="2">
    <location>
        <begin position="1"/>
        <end position="26"/>
    </location>
</feature>
<dbReference type="Proteomes" id="UP000009102">
    <property type="component" value="Chromosome"/>
</dbReference>
<evidence type="ECO:0000256" key="2">
    <source>
        <dbReference type="SAM" id="MobiDB-lite"/>
    </source>
</evidence>
<keyword evidence="1" id="KW-0175">Coiled coil</keyword>
<gene>
    <name evidence="3" type="ordered locus">Hneap_0896</name>
</gene>
<feature type="coiled-coil region" evidence="1">
    <location>
        <begin position="50"/>
        <end position="84"/>
    </location>
</feature>
<dbReference type="EMBL" id="CP001801">
    <property type="protein sequence ID" value="ACX95739.1"/>
    <property type="molecule type" value="Genomic_DNA"/>
</dbReference>
<protein>
    <submittedName>
        <fullName evidence="3">Uncharacterized protein</fullName>
    </submittedName>
</protein>
<feature type="compositionally biased region" description="Polar residues" evidence="2">
    <location>
        <begin position="1"/>
        <end position="16"/>
    </location>
</feature>
<reference evidence="3 4" key="1">
    <citation type="submission" date="2009-10" db="EMBL/GenBank/DDBJ databases">
        <title>Complete sequence of Halothiobacillus neapolitanus c2.</title>
        <authorList>
            <consortium name="US DOE Joint Genome Institute"/>
            <person name="Lucas S."/>
            <person name="Copeland A."/>
            <person name="Lapidus A."/>
            <person name="Glavina del Rio T."/>
            <person name="Tice H."/>
            <person name="Bruce D."/>
            <person name="Goodwin L."/>
            <person name="Pitluck S."/>
            <person name="Davenport K."/>
            <person name="Brettin T."/>
            <person name="Detter J.C."/>
            <person name="Han C."/>
            <person name="Tapia R."/>
            <person name="Larimer F."/>
            <person name="Land M."/>
            <person name="Hauser L."/>
            <person name="Kyrpides N."/>
            <person name="Mikhailova N."/>
            <person name="Kerfeld C."/>
            <person name="Cannon G."/>
            <person name="Heinhort S."/>
        </authorList>
    </citation>
    <scope>NUCLEOTIDE SEQUENCE [LARGE SCALE GENOMIC DNA]</scope>
    <source>
        <strain evidence="4">ATCC 23641 / c2</strain>
    </source>
</reference>
<dbReference type="STRING" id="555778.Hneap_0896"/>
<dbReference type="RefSeq" id="WP_012823775.1">
    <property type="nucleotide sequence ID" value="NC_013422.1"/>
</dbReference>